<evidence type="ECO:0000313" key="10">
    <source>
        <dbReference type="EMBL" id="BAD67612.1"/>
    </source>
</evidence>
<evidence type="ECO:0000259" key="9">
    <source>
        <dbReference type="Pfam" id="PF17172"/>
    </source>
</evidence>
<evidence type="ECO:0000256" key="1">
    <source>
        <dbReference type="ARBA" id="ARBA00004294"/>
    </source>
</evidence>
<dbReference type="GO" id="GO:0007005">
    <property type="term" value="P:mitochondrion organization"/>
    <property type="evidence" value="ECO:0007669"/>
    <property type="project" value="InterPro"/>
</dbReference>
<dbReference type="GO" id="GO:0001401">
    <property type="term" value="C:SAM complex"/>
    <property type="evidence" value="ECO:0007669"/>
    <property type="project" value="InterPro"/>
</dbReference>
<name>Q5VRG1_ORYSJ</name>
<dbReference type="AlphaFoldDB" id="Q5VRG1"/>
<dbReference type="InterPro" id="IPR050931">
    <property type="entry name" value="Mito_Protein_Transport_Metaxin"/>
</dbReference>
<keyword evidence="3 6" id="KW-1000">Mitochondrion outer membrane</keyword>
<evidence type="ECO:0000313" key="12">
    <source>
        <dbReference type="Proteomes" id="UP000000763"/>
    </source>
</evidence>
<dbReference type="InterPro" id="IPR036282">
    <property type="entry name" value="Glutathione-S-Trfase_C_sf"/>
</dbReference>
<dbReference type="PANTHER" id="PTHR12289:SF41">
    <property type="entry name" value="FAILED AXON CONNECTIONS-RELATED"/>
    <property type="match status" value="1"/>
</dbReference>
<comment type="similarity">
    <text evidence="2 6">Belongs to the metaxin family.</text>
</comment>
<reference evidence="12" key="4">
    <citation type="journal article" date="2008" name="Nucleic Acids Res.">
        <title>The rice annotation project database (RAP-DB): 2008 update.</title>
        <authorList>
            <consortium name="The rice annotation project (RAP)"/>
        </authorList>
    </citation>
    <scope>GENOME REANNOTATION</scope>
    <source>
        <strain evidence="12">cv. Nipponbare</strain>
    </source>
</reference>
<organism evidence="11 12">
    <name type="scientific">Oryza sativa subsp. japonica</name>
    <name type="common">Rice</name>
    <dbReference type="NCBI Taxonomy" id="39947"/>
    <lineage>
        <taxon>Eukaryota</taxon>
        <taxon>Viridiplantae</taxon>
        <taxon>Streptophyta</taxon>
        <taxon>Embryophyta</taxon>
        <taxon>Tracheophyta</taxon>
        <taxon>Spermatophyta</taxon>
        <taxon>Magnoliopsida</taxon>
        <taxon>Liliopsida</taxon>
        <taxon>Poales</taxon>
        <taxon>Poaceae</taxon>
        <taxon>BOP clade</taxon>
        <taxon>Oryzoideae</taxon>
        <taxon>Oryzeae</taxon>
        <taxon>Oryzinae</taxon>
        <taxon>Oryza</taxon>
        <taxon>Oryza sativa</taxon>
    </lineage>
</organism>
<keyword evidence="4" id="KW-0496">Mitochondrion</keyword>
<feature type="region of interest" description="Disordered" evidence="7">
    <location>
        <begin position="298"/>
        <end position="339"/>
    </location>
</feature>
<comment type="function">
    <text evidence="6">Involved in transport of proteins into the mitochondrion.</text>
</comment>
<evidence type="ECO:0000259" key="8">
    <source>
        <dbReference type="Pfam" id="PF17171"/>
    </source>
</evidence>
<evidence type="ECO:0000256" key="5">
    <source>
        <dbReference type="ARBA" id="ARBA00023136"/>
    </source>
</evidence>
<dbReference type="SUPFAM" id="SSF47616">
    <property type="entry name" value="GST C-terminal domain-like"/>
    <property type="match status" value="1"/>
</dbReference>
<dbReference type="EMBL" id="AB023482">
    <property type="protein sequence ID" value="BAD67612.1"/>
    <property type="molecule type" value="Genomic_DNA"/>
</dbReference>
<keyword evidence="5" id="KW-0472">Membrane</keyword>
<protein>
    <recommendedName>
        <fullName evidence="6">Metaxin</fullName>
    </recommendedName>
</protein>
<dbReference type="InterPro" id="IPR012336">
    <property type="entry name" value="Thioredoxin-like_fold"/>
</dbReference>
<feature type="compositionally biased region" description="Basic residues" evidence="7">
    <location>
        <begin position="315"/>
        <end position="333"/>
    </location>
</feature>
<feature type="domain" description="Thioredoxin-like fold" evidence="9">
    <location>
        <begin position="79"/>
        <end position="175"/>
    </location>
</feature>
<evidence type="ECO:0000256" key="7">
    <source>
        <dbReference type="SAM" id="MobiDB-lite"/>
    </source>
</evidence>
<evidence type="ECO:0000256" key="4">
    <source>
        <dbReference type="ARBA" id="ARBA00023128"/>
    </source>
</evidence>
<dbReference type="HOGENOM" id="CLU_071432_0_0_1"/>
<dbReference type="Gene3D" id="1.20.1050.10">
    <property type="match status" value="1"/>
</dbReference>
<evidence type="ECO:0000313" key="11">
    <source>
        <dbReference type="EMBL" id="BAD67964.1"/>
    </source>
</evidence>
<feature type="domain" description="Metaxin glutathione S-transferase" evidence="8">
    <location>
        <begin position="225"/>
        <end position="287"/>
    </location>
</feature>
<sequence>MWAGIGFPVYVMGFIDAAGRRGEQTHKPSAFFSSRSSKESSPLPAMASAAAAAAAEWEEAERKVLVARKAAFGLPTACPTCLPVLLYLRMCNVPFDIHVDSSFPDADHIPYVEFGECVAFNNEKGGVIEYLKEEKIVDLNSKHPSVSYSDVLSTKAMVMTWLSDALQYELWLASDGSIPHDIYFSDLSWPIGKILYWKKTREVKQQLGITKLNAAEKEEEIYQKANAAYDALSTRLGDQIFLFDNSPTDVDALFLGHALFVLNVLPDTSVLRSCLQKYDNLVNFTKHLKVQLLEADSDSSATGLGSTDPSSSSTPRKRASSGRSYKPKPRAKKERTEEEKKFRRKAKYFLATQLVAVLLFLSLMGGADSSELDDEDGVDYED</sequence>
<dbReference type="Proteomes" id="UP000000763">
    <property type="component" value="Chromosome 6"/>
</dbReference>
<dbReference type="PIRSF" id="PIRSF038150">
    <property type="entry name" value="Metaxin"/>
    <property type="match status" value="1"/>
</dbReference>
<proteinExistence type="inferred from homology"/>
<accession>Q5VRG1</accession>
<dbReference type="Pfam" id="PF17172">
    <property type="entry name" value="GST_N_4"/>
    <property type="match status" value="1"/>
</dbReference>
<dbReference type="PANTHER" id="PTHR12289">
    <property type="entry name" value="METAXIN RELATED"/>
    <property type="match status" value="1"/>
</dbReference>
<comment type="subcellular location">
    <subcellularLocation>
        <location evidence="1 6">Mitochondrion outer membrane</location>
    </subcellularLocation>
</comment>
<evidence type="ECO:0000256" key="6">
    <source>
        <dbReference type="PIRNR" id="PIRNR038150"/>
    </source>
</evidence>
<dbReference type="InterPro" id="IPR017410">
    <property type="entry name" value="Metaxin1/3"/>
</dbReference>
<reference evidence="11" key="2">
    <citation type="submission" date="2000-09" db="EMBL/GenBank/DDBJ databases">
        <title>Oryza sativa nipponbare(GA3) genomic DNA, chromosome 6, BAC clone:OSJNBa0033B09.</title>
        <authorList>
            <person name="Sasaki T."/>
            <person name="Matsumoto T."/>
            <person name="Yamamoto K."/>
        </authorList>
    </citation>
    <scope>NUCLEOTIDE SEQUENCE</scope>
</reference>
<evidence type="ECO:0000256" key="2">
    <source>
        <dbReference type="ARBA" id="ARBA00009170"/>
    </source>
</evidence>
<gene>
    <name evidence="11" type="ORF">OSJNBa0033B09.11</name>
    <name evidence="10" type="ORF">P0680A03.32</name>
</gene>
<dbReference type="CDD" id="cd03054">
    <property type="entry name" value="GST_N_Metaxin"/>
    <property type="match status" value="1"/>
</dbReference>
<feature type="compositionally biased region" description="Polar residues" evidence="7">
    <location>
        <begin position="298"/>
        <end position="308"/>
    </location>
</feature>
<reference evidence="10" key="1">
    <citation type="submission" date="1999-02" db="EMBL/GenBank/DDBJ databases">
        <title>Oryza sativa nipponbare(GA3) genomic DNA, chromosome 6, PAC clone:P0680A03.</title>
        <authorList>
            <person name="Sasaki T."/>
            <person name="Matsumoto T."/>
            <person name="Yamamoto K."/>
        </authorList>
    </citation>
    <scope>NUCLEOTIDE SEQUENCE</scope>
</reference>
<reference evidence="12" key="3">
    <citation type="journal article" date="2005" name="Nature">
        <title>The map-based sequence of the rice genome.</title>
        <authorList>
            <consortium name="International rice genome sequencing project (IRGSP)"/>
            <person name="Matsumoto T."/>
            <person name="Wu J."/>
            <person name="Kanamori H."/>
            <person name="Katayose Y."/>
            <person name="Fujisawa M."/>
            <person name="Namiki N."/>
            <person name="Mizuno H."/>
            <person name="Yamamoto K."/>
            <person name="Antonio B.A."/>
            <person name="Baba T."/>
            <person name="Sakata K."/>
            <person name="Nagamura Y."/>
            <person name="Aoki H."/>
            <person name="Arikawa K."/>
            <person name="Arita K."/>
            <person name="Bito T."/>
            <person name="Chiden Y."/>
            <person name="Fujitsuka N."/>
            <person name="Fukunaka R."/>
            <person name="Hamada M."/>
            <person name="Harada C."/>
            <person name="Hayashi A."/>
            <person name="Hijishita S."/>
            <person name="Honda M."/>
            <person name="Hosokawa S."/>
            <person name="Ichikawa Y."/>
            <person name="Idonuma A."/>
            <person name="Iijima M."/>
            <person name="Ikeda M."/>
            <person name="Ikeno M."/>
            <person name="Ito K."/>
            <person name="Ito S."/>
            <person name="Ito T."/>
            <person name="Ito Y."/>
            <person name="Ito Y."/>
            <person name="Iwabuchi A."/>
            <person name="Kamiya K."/>
            <person name="Karasawa W."/>
            <person name="Kurita K."/>
            <person name="Katagiri S."/>
            <person name="Kikuta A."/>
            <person name="Kobayashi H."/>
            <person name="Kobayashi N."/>
            <person name="Machita K."/>
            <person name="Maehara T."/>
            <person name="Masukawa M."/>
            <person name="Mizubayashi T."/>
            <person name="Mukai Y."/>
            <person name="Nagasaki H."/>
            <person name="Nagata Y."/>
            <person name="Naito S."/>
            <person name="Nakashima M."/>
            <person name="Nakama Y."/>
            <person name="Nakamichi Y."/>
            <person name="Nakamura M."/>
            <person name="Meguro A."/>
            <person name="Negishi M."/>
            <person name="Ohta I."/>
            <person name="Ohta T."/>
            <person name="Okamoto M."/>
            <person name="Ono N."/>
            <person name="Saji S."/>
            <person name="Sakaguchi M."/>
            <person name="Sakai K."/>
            <person name="Shibata M."/>
            <person name="Shimokawa T."/>
            <person name="Song J."/>
            <person name="Takazaki Y."/>
            <person name="Terasawa K."/>
            <person name="Tsugane M."/>
            <person name="Tsuji K."/>
            <person name="Ueda S."/>
            <person name="Waki K."/>
            <person name="Yamagata H."/>
            <person name="Yamamoto M."/>
            <person name="Yamamoto S."/>
            <person name="Yamane H."/>
            <person name="Yoshiki S."/>
            <person name="Yoshihara R."/>
            <person name="Yukawa K."/>
            <person name="Zhong H."/>
            <person name="Yano M."/>
            <person name="Yuan Q."/>
            <person name="Ouyang S."/>
            <person name="Liu J."/>
            <person name="Jones K.M."/>
            <person name="Gansberger K."/>
            <person name="Moffat K."/>
            <person name="Hill J."/>
            <person name="Bera J."/>
            <person name="Fadrosh D."/>
            <person name="Jin S."/>
            <person name="Johri S."/>
            <person name="Kim M."/>
            <person name="Overton L."/>
            <person name="Reardon M."/>
            <person name="Tsitrin T."/>
            <person name="Vuong H."/>
            <person name="Weaver B."/>
            <person name="Ciecko A."/>
            <person name="Tallon L."/>
            <person name="Jackson J."/>
            <person name="Pai G."/>
            <person name="Aken S.V."/>
            <person name="Utterback T."/>
            <person name="Reidmuller S."/>
            <person name="Feldblyum T."/>
            <person name="Hsiao J."/>
            <person name="Zismann V."/>
            <person name="Iobst S."/>
            <person name="de Vazeille A.R."/>
            <person name="Buell C.R."/>
            <person name="Ying K."/>
            <person name="Li Y."/>
            <person name="Lu T."/>
            <person name="Huang Y."/>
            <person name="Zhao Q."/>
            <person name="Feng Q."/>
            <person name="Zhang L."/>
            <person name="Zhu J."/>
            <person name="Weng Q."/>
            <person name="Mu J."/>
            <person name="Lu Y."/>
            <person name="Fan D."/>
            <person name="Liu Y."/>
            <person name="Guan J."/>
            <person name="Zhang Y."/>
            <person name="Yu S."/>
            <person name="Liu X."/>
            <person name="Zhang Y."/>
            <person name="Hong G."/>
            <person name="Han B."/>
            <person name="Choisne N."/>
            <person name="Demange N."/>
            <person name="Orjeda G."/>
            <person name="Samain S."/>
            <person name="Cattolico L."/>
            <person name="Pelletier E."/>
            <person name="Couloux A."/>
            <person name="Segurens B."/>
            <person name="Wincker P."/>
            <person name="D'Hont A."/>
            <person name="Scarpelli C."/>
            <person name="Weissenbach J."/>
            <person name="Salanoubat M."/>
            <person name="Quetier F."/>
            <person name="Yu Y."/>
            <person name="Kim H.R."/>
            <person name="Rambo T."/>
            <person name="Currie J."/>
            <person name="Collura K."/>
            <person name="Luo M."/>
            <person name="Yang T."/>
            <person name="Ammiraju J.S.S."/>
            <person name="Engler F."/>
            <person name="Soderlund C."/>
            <person name="Wing R.A."/>
            <person name="Palmer L.E."/>
            <person name="de la Bastide M."/>
            <person name="Spiegel L."/>
            <person name="Nascimento L."/>
            <person name="Zutavern T."/>
            <person name="O'Shaughnessy A."/>
            <person name="Dike S."/>
            <person name="Dedhia N."/>
            <person name="Preston R."/>
            <person name="Balija V."/>
            <person name="McCombie W.R."/>
            <person name="Chow T."/>
            <person name="Chen H."/>
            <person name="Chung M."/>
            <person name="Chen C."/>
            <person name="Shaw J."/>
            <person name="Wu H."/>
            <person name="Hsiao K."/>
            <person name="Chao Y."/>
            <person name="Chu M."/>
            <person name="Cheng C."/>
            <person name="Hour A."/>
            <person name="Lee P."/>
            <person name="Lin S."/>
            <person name="Lin Y."/>
            <person name="Liou J."/>
            <person name="Liu S."/>
            <person name="Hsing Y."/>
            <person name="Raghuvanshi S."/>
            <person name="Mohanty A."/>
            <person name="Bharti A.K."/>
            <person name="Gaur A."/>
            <person name="Gupta V."/>
            <person name="Kumar D."/>
            <person name="Ravi V."/>
            <person name="Vij S."/>
            <person name="Kapur A."/>
            <person name="Khurana P."/>
            <person name="Khurana P."/>
            <person name="Khurana J.P."/>
            <person name="Tyagi A.K."/>
            <person name="Gaikwad K."/>
            <person name="Singh A."/>
            <person name="Dalal V."/>
            <person name="Srivastava S."/>
            <person name="Dixit A."/>
            <person name="Pal A.K."/>
            <person name="Ghazi I.A."/>
            <person name="Yadav M."/>
            <person name="Pandit A."/>
            <person name="Bhargava A."/>
            <person name="Sureshbabu K."/>
            <person name="Batra K."/>
            <person name="Sharma T.R."/>
            <person name="Mohapatra T."/>
            <person name="Singh N.K."/>
            <person name="Messing J."/>
            <person name="Nelson A.B."/>
            <person name="Fuks G."/>
            <person name="Kavchok S."/>
            <person name="Keizer G."/>
            <person name="Linton E."/>
            <person name="Llaca V."/>
            <person name="Song R."/>
            <person name="Tanyolac B."/>
            <person name="Young S."/>
            <person name="Ho-Il K."/>
            <person name="Hahn J.H."/>
            <person name="Sangsakoo G."/>
            <person name="Vanavichit A."/>
            <person name="de Mattos Luiz.A.T."/>
            <person name="Zimmer P.D."/>
            <person name="Malone G."/>
            <person name="Dellagostin O."/>
            <person name="de Oliveira A.C."/>
            <person name="Bevan M."/>
            <person name="Bancroft I."/>
            <person name="Minx P."/>
            <person name="Cordum H."/>
            <person name="Wilson R."/>
            <person name="Cheng Z."/>
            <person name="Jin W."/>
            <person name="Jiang J."/>
            <person name="Leong S.A."/>
            <person name="Iwama H."/>
            <person name="Gojobori T."/>
            <person name="Itoh T."/>
            <person name="Niimura Y."/>
            <person name="Fujii Y."/>
            <person name="Habara T."/>
            <person name="Sakai H."/>
            <person name="Sato Y."/>
            <person name="Wilson G."/>
            <person name="Kumar K."/>
            <person name="McCouch S."/>
            <person name="Juretic N."/>
            <person name="Hoen D."/>
            <person name="Wright S."/>
            <person name="Bruskiewich R."/>
            <person name="Bureau T."/>
            <person name="Miyao A."/>
            <person name="Hirochika H."/>
            <person name="Nishikawa T."/>
            <person name="Kadowaki K."/>
            <person name="Sugiura M."/>
            <person name="Burr B."/>
            <person name="Sasaki T."/>
        </authorList>
    </citation>
    <scope>NUCLEOTIDE SEQUENCE [LARGE SCALE GENOMIC DNA]</scope>
    <source>
        <strain evidence="12">cv. Nipponbare</strain>
    </source>
</reference>
<dbReference type="Pfam" id="PF17171">
    <property type="entry name" value="GST_C_6"/>
    <property type="match status" value="1"/>
</dbReference>
<dbReference type="EMBL" id="AP002864">
    <property type="protein sequence ID" value="BAD67964.1"/>
    <property type="molecule type" value="Genomic_DNA"/>
</dbReference>
<evidence type="ECO:0000256" key="3">
    <source>
        <dbReference type="ARBA" id="ARBA00022787"/>
    </source>
</evidence>
<dbReference type="InterPro" id="IPR033468">
    <property type="entry name" value="Metaxin_GST"/>
</dbReference>